<proteinExistence type="predicted"/>
<gene>
    <name evidence="1" type="ORF">S01H4_56034</name>
</gene>
<dbReference type="AlphaFoldDB" id="X1E0T2"/>
<reference evidence="1" key="1">
    <citation type="journal article" date="2014" name="Front. Microbiol.">
        <title>High frequency of phylogenetically diverse reductive dehalogenase-homologous genes in deep subseafloor sedimentary metagenomes.</title>
        <authorList>
            <person name="Kawai M."/>
            <person name="Futagami T."/>
            <person name="Toyoda A."/>
            <person name="Takaki Y."/>
            <person name="Nishi S."/>
            <person name="Hori S."/>
            <person name="Arai W."/>
            <person name="Tsubouchi T."/>
            <person name="Morono Y."/>
            <person name="Uchiyama I."/>
            <person name="Ito T."/>
            <person name="Fujiyama A."/>
            <person name="Inagaki F."/>
            <person name="Takami H."/>
        </authorList>
    </citation>
    <scope>NUCLEOTIDE SEQUENCE</scope>
    <source>
        <strain evidence="1">Expedition CK06-06</strain>
    </source>
</reference>
<comment type="caution">
    <text evidence="1">The sequence shown here is derived from an EMBL/GenBank/DDBJ whole genome shotgun (WGS) entry which is preliminary data.</text>
</comment>
<feature type="non-terminal residue" evidence="1">
    <location>
        <position position="201"/>
    </location>
</feature>
<accession>X1E0T2</accession>
<evidence type="ECO:0000313" key="1">
    <source>
        <dbReference type="EMBL" id="GAH10784.1"/>
    </source>
</evidence>
<protein>
    <submittedName>
        <fullName evidence="1">Uncharacterized protein</fullName>
    </submittedName>
</protein>
<sequence length="201" mass="23165">MKTKKKSIRIFWNASIALAVAVAFMLPGSAVLTNDHSAGTISPSSTLAIEWGVTLNFNEEGGTIDYAVFGEAPDANDGEPYDDYDEPKPPQPWPPYIRAWFDDNLPMPYNDIWEDYRSYPDTEKVWDLYAKWDCYDSNLTNITISWDIGGFTGCEYNSVVLWWYDPLDQEWDFATDMFIESNYVYAPRYFGGSWLTDQFQI</sequence>
<name>X1E0T2_9ZZZZ</name>
<organism evidence="1">
    <name type="scientific">marine sediment metagenome</name>
    <dbReference type="NCBI Taxonomy" id="412755"/>
    <lineage>
        <taxon>unclassified sequences</taxon>
        <taxon>metagenomes</taxon>
        <taxon>ecological metagenomes</taxon>
    </lineage>
</organism>
<dbReference type="EMBL" id="BART01032423">
    <property type="protein sequence ID" value="GAH10784.1"/>
    <property type="molecule type" value="Genomic_DNA"/>
</dbReference>